<dbReference type="EMBL" id="FTNO01000006">
    <property type="protein sequence ID" value="SIR86934.1"/>
    <property type="molecule type" value="Genomic_DNA"/>
</dbReference>
<proteinExistence type="predicted"/>
<gene>
    <name evidence="2" type="ORF">SAMN05421858_4196</name>
</gene>
<dbReference type="Proteomes" id="UP000186914">
    <property type="component" value="Unassembled WGS sequence"/>
</dbReference>
<reference evidence="3" key="1">
    <citation type="submission" date="2017-01" db="EMBL/GenBank/DDBJ databases">
        <authorList>
            <person name="Varghese N."/>
            <person name="Submissions S."/>
        </authorList>
    </citation>
    <scope>NUCLEOTIDE SEQUENCE [LARGE SCALE GENOMIC DNA]</scope>
    <source>
        <strain evidence="3">CGMCC 1.7737</strain>
    </source>
</reference>
<evidence type="ECO:0000259" key="1">
    <source>
        <dbReference type="Pfam" id="PF18545"/>
    </source>
</evidence>
<dbReference type="AlphaFoldDB" id="A0A1N7EFW6"/>
<sequence length="92" mass="9830">MDSTDVRNGSATGGASDSLTERIVAAVAETDDQSVDDLEPLYEVIDPDALNTLFGPHVDGSSRTVGEISFQYAGYWVTVSSEYVIDIEPKDG</sequence>
<organism evidence="2 3">
    <name type="scientific">Haladaptatus litoreus</name>
    <dbReference type="NCBI Taxonomy" id="553468"/>
    <lineage>
        <taxon>Archaea</taxon>
        <taxon>Methanobacteriati</taxon>
        <taxon>Methanobacteriota</taxon>
        <taxon>Stenosarchaea group</taxon>
        <taxon>Halobacteria</taxon>
        <taxon>Halobacteriales</taxon>
        <taxon>Haladaptataceae</taxon>
        <taxon>Haladaptatus</taxon>
    </lineage>
</organism>
<dbReference type="RefSeq" id="WP_076432316.1">
    <property type="nucleotide sequence ID" value="NZ_FTNO01000006.1"/>
</dbReference>
<evidence type="ECO:0000313" key="3">
    <source>
        <dbReference type="Proteomes" id="UP000186914"/>
    </source>
</evidence>
<dbReference type="InterPro" id="IPR040624">
    <property type="entry name" value="HalOD1"/>
</dbReference>
<dbReference type="Pfam" id="PF18545">
    <property type="entry name" value="HalOD1"/>
    <property type="match status" value="1"/>
</dbReference>
<feature type="domain" description="Halobacterial output" evidence="1">
    <location>
        <begin position="16"/>
        <end position="89"/>
    </location>
</feature>
<protein>
    <recommendedName>
        <fullName evidence="1">Halobacterial output domain-containing protein</fullName>
    </recommendedName>
</protein>
<evidence type="ECO:0000313" key="2">
    <source>
        <dbReference type="EMBL" id="SIR86934.1"/>
    </source>
</evidence>
<keyword evidence="3" id="KW-1185">Reference proteome</keyword>
<name>A0A1N7EFW6_9EURY</name>
<accession>A0A1N7EFW6</accession>
<dbReference type="OrthoDB" id="218532at2157"/>